<comment type="similarity">
    <text evidence="2 9">Belongs to the Arg-specific ADP-ribosyltransferase family.</text>
</comment>
<dbReference type="PANTHER" id="PTHR24107:SF2">
    <property type="entry name" value="NLR FAMILY CARD DOMAIN CONTAINING 3"/>
    <property type="match status" value="1"/>
</dbReference>
<dbReference type="Proteomes" id="UP000682733">
    <property type="component" value="Unassembled WGS sequence"/>
</dbReference>
<dbReference type="SUPFAM" id="SSF56399">
    <property type="entry name" value="ADP-ribosylation"/>
    <property type="match status" value="1"/>
</dbReference>
<dbReference type="PROSITE" id="PS51996">
    <property type="entry name" value="TR_MART"/>
    <property type="match status" value="1"/>
</dbReference>
<evidence type="ECO:0000313" key="11">
    <source>
        <dbReference type="EMBL" id="CAF3657763.1"/>
    </source>
</evidence>
<comment type="caution">
    <text evidence="11">The sequence shown here is derived from an EMBL/GenBank/DDBJ whole genome shotgun (WGS) entry which is preliminary data.</text>
</comment>
<evidence type="ECO:0000313" key="10">
    <source>
        <dbReference type="EMBL" id="CAF0872972.1"/>
    </source>
</evidence>
<keyword evidence="9" id="KW-0520">NAD</keyword>
<dbReference type="GO" id="GO:0106274">
    <property type="term" value="F:NAD+-protein-arginine ADP-ribosyltransferase activity"/>
    <property type="evidence" value="ECO:0007669"/>
    <property type="project" value="UniProtKB-EC"/>
</dbReference>
<proteinExistence type="inferred from homology"/>
<evidence type="ECO:0000256" key="7">
    <source>
        <dbReference type="ARBA" id="ARBA00023212"/>
    </source>
</evidence>
<sequence>MTAALFLQPSGNDLANWSNNRRFLDIDHQPKNLLQPIEGYADLPFVSLEKALQPVKNLVSDIDRRVYIAKENCKKPGNLLTQDEAASLHLYTMEWSPIDRCLFYVLNQTLRSADREKLKPWFYFLKLILTALDKLPMENLKVWRGVKMDLSDEYEIGNTYVWWPFSSCTDNCTVLNSNRFLGMTGKRTLFSIQCHTGKVIQGHSHYPKEKEILLRPATSLQVIGKLNISVDVWMIDLIEVTPPFPFLQAASILIETKPLDAALLKSIDVKLPTTSLNPIYEKTFIAPLSGTGLALSTSSKNTTSVAPSDDVNMKLTVTHSSISTKIPVVSPKEAEMKLLDSSNSIKSKTLVIPLFKPKPPYPAEATNGITQSINDDDQPISFAGQHLTDKDMALVAKHVIEKRTGRWLDLEDGSITSDGIKCIAKALGTDTRITQLHLHENRLGDEGARILCDALSSNRTITVLGLSSNTLSDAACFHIGNFLRVSCTLISLMLGQNRIGDRGIRLLVDGLMKNTSLSRLYLNNTLLSDASIDTLLRLIKSTSAPL</sequence>
<dbReference type="Pfam" id="PF01129">
    <property type="entry name" value="ART"/>
    <property type="match status" value="1"/>
</dbReference>
<dbReference type="EMBL" id="CAJNOK010002740">
    <property type="protein sequence ID" value="CAF0872972.1"/>
    <property type="molecule type" value="Genomic_DNA"/>
</dbReference>
<dbReference type="PANTHER" id="PTHR24107">
    <property type="entry name" value="YNEIN REGULATORY COMPLEX SUBUNIT 5"/>
    <property type="match status" value="1"/>
</dbReference>
<dbReference type="InterPro" id="IPR032675">
    <property type="entry name" value="LRR_dom_sf"/>
</dbReference>
<dbReference type="EMBL" id="CAJOBA010002741">
    <property type="protein sequence ID" value="CAF3657763.1"/>
    <property type="molecule type" value="Genomic_DNA"/>
</dbReference>
<protein>
    <recommendedName>
        <fullName evidence="9">NAD(P)(+)--arginine ADP-ribosyltransferase</fullName>
        <ecNumber evidence="9">2.4.2.31</ecNumber>
    </recommendedName>
    <alternativeName>
        <fullName evidence="9">Mono(ADP-ribosyl)transferase</fullName>
    </alternativeName>
</protein>
<dbReference type="Gene3D" id="3.90.176.10">
    <property type="entry name" value="Toxin ADP-ribosyltransferase, Chain A, domain 1"/>
    <property type="match status" value="1"/>
</dbReference>
<evidence type="ECO:0000313" key="12">
    <source>
        <dbReference type="Proteomes" id="UP000682733"/>
    </source>
</evidence>
<evidence type="ECO:0000256" key="6">
    <source>
        <dbReference type="ARBA" id="ARBA00022695"/>
    </source>
</evidence>
<dbReference type="GO" id="GO:0016779">
    <property type="term" value="F:nucleotidyltransferase activity"/>
    <property type="evidence" value="ECO:0007669"/>
    <property type="project" value="UniProtKB-KW"/>
</dbReference>
<dbReference type="Pfam" id="PF13516">
    <property type="entry name" value="LRR_6"/>
    <property type="match status" value="1"/>
</dbReference>
<gene>
    <name evidence="10" type="ORF">OVA965_LOCUS8229</name>
    <name evidence="11" type="ORF">TMI583_LOCUS8225</name>
</gene>
<keyword evidence="3" id="KW-0963">Cytoplasm</keyword>
<dbReference type="SMART" id="SM00368">
    <property type="entry name" value="LRR_RI"/>
    <property type="match status" value="5"/>
</dbReference>
<reference evidence="11" key="1">
    <citation type="submission" date="2021-02" db="EMBL/GenBank/DDBJ databases">
        <authorList>
            <person name="Nowell W R."/>
        </authorList>
    </citation>
    <scope>NUCLEOTIDE SEQUENCE</scope>
</reference>
<evidence type="ECO:0000256" key="8">
    <source>
        <dbReference type="ARBA" id="ARBA00047597"/>
    </source>
</evidence>
<keyword evidence="9" id="KW-0521">NADP</keyword>
<keyword evidence="6" id="KW-0548">Nucleotidyltransferase</keyword>
<evidence type="ECO:0000256" key="5">
    <source>
        <dbReference type="ARBA" id="ARBA00022679"/>
    </source>
</evidence>
<comment type="catalytic activity">
    <reaction evidence="8 9">
        <text>L-arginyl-[protein] + NAD(+) = N(omega)-(ADP-D-ribosyl)-L-arginyl-[protein] + nicotinamide + H(+)</text>
        <dbReference type="Rhea" id="RHEA:19149"/>
        <dbReference type="Rhea" id="RHEA-COMP:10532"/>
        <dbReference type="Rhea" id="RHEA-COMP:15087"/>
        <dbReference type="ChEBI" id="CHEBI:15378"/>
        <dbReference type="ChEBI" id="CHEBI:17154"/>
        <dbReference type="ChEBI" id="CHEBI:29965"/>
        <dbReference type="ChEBI" id="CHEBI:57540"/>
        <dbReference type="ChEBI" id="CHEBI:142554"/>
        <dbReference type="EC" id="2.4.2.31"/>
    </reaction>
</comment>
<evidence type="ECO:0000256" key="1">
    <source>
        <dbReference type="ARBA" id="ARBA00004245"/>
    </source>
</evidence>
<keyword evidence="5 9" id="KW-0808">Transferase</keyword>
<keyword evidence="7" id="KW-0206">Cytoskeleton</keyword>
<feature type="non-terminal residue" evidence="11">
    <location>
        <position position="546"/>
    </location>
</feature>
<dbReference type="EC" id="2.4.2.31" evidence="9"/>
<evidence type="ECO:0000256" key="2">
    <source>
        <dbReference type="ARBA" id="ARBA00009558"/>
    </source>
</evidence>
<dbReference type="Proteomes" id="UP000677228">
    <property type="component" value="Unassembled WGS sequence"/>
</dbReference>
<dbReference type="SUPFAM" id="SSF52047">
    <property type="entry name" value="RNI-like"/>
    <property type="match status" value="1"/>
</dbReference>
<dbReference type="Gene3D" id="3.80.10.10">
    <property type="entry name" value="Ribonuclease Inhibitor"/>
    <property type="match status" value="2"/>
</dbReference>
<accession>A0A8S2HJK9</accession>
<comment type="subcellular location">
    <subcellularLocation>
        <location evidence="1">Cytoplasm</location>
        <location evidence="1">Cytoskeleton</location>
    </subcellularLocation>
</comment>
<name>A0A8S2HJK9_9BILA</name>
<evidence type="ECO:0000256" key="3">
    <source>
        <dbReference type="ARBA" id="ARBA00022490"/>
    </source>
</evidence>
<dbReference type="InterPro" id="IPR001611">
    <property type="entry name" value="Leu-rich_rpt"/>
</dbReference>
<dbReference type="InterPro" id="IPR000768">
    <property type="entry name" value="ART"/>
</dbReference>
<dbReference type="GO" id="GO:0005856">
    <property type="term" value="C:cytoskeleton"/>
    <property type="evidence" value="ECO:0007669"/>
    <property type="project" value="UniProtKB-SubCell"/>
</dbReference>
<keyword evidence="4 9" id="KW-0328">Glycosyltransferase</keyword>
<evidence type="ECO:0000256" key="4">
    <source>
        <dbReference type="ARBA" id="ARBA00022676"/>
    </source>
</evidence>
<organism evidence="11 12">
    <name type="scientific">Didymodactylos carnosus</name>
    <dbReference type="NCBI Taxonomy" id="1234261"/>
    <lineage>
        <taxon>Eukaryota</taxon>
        <taxon>Metazoa</taxon>
        <taxon>Spiralia</taxon>
        <taxon>Gnathifera</taxon>
        <taxon>Rotifera</taxon>
        <taxon>Eurotatoria</taxon>
        <taxon>Bdelloidea</taxon>
        <taxon>Philodinida</taxon>
        <taxon>Philodinidae</taxon>
        <taxon>Didymodactylos</taxon>
    </lineage>
</organism>
<dbReference type="AlphaFoldDB" id="A0A8S2HJK9"/>
<dbReference type="InterPro" id="IPR052410">
    <property type="entry name" value="DRC5"/>
</dbReference>
<evidence type="ECO:0000256" key="9">
    <source>
        <dbReference type="RuleBase" id="RU361228"/>
    </source>
</evidence>